<feature type="signal peptide" evidence="1">
    <location>
        <begin position="1"/>
        <end position="21"/>
    </location>
</feature>
<protein>
    <submittedName>
        <fullName evidence="2">Uncharacterized protein</fullName>
    </submittedName>
</protein>
<keyword evidence="1" id="KW-0732">Signal</keyword>
<name>A0A2T2NKN2_CORCC</name>
<gene>
    <name evidence="2" type="ORF">BS50DRAFT_621762</name>
</gene>
<dbReference type="OrthoDB" id="3795630at2759"/>
<dbReference type="Proteomes" id="UP000240883">
    <property type="component" value="Unassembled WGS sequence"/>
</dbReference>
<proteinExistence type="predicted"/>
<evidence type="ECO:0000313" key="2">
    <source>
        <dbReference type="EMBL" id="PSN65993.1"/>
    </source>
</evidence>
<feature type="chain" id="PRO_5015735277" evidence="1">
    <location>
        <begin position="22"/>
        <end position="177"/>
    </location>
</feature>
<dbReference type="AlphaFoldDB" id="A0A2T2NKN2"/>
<dbReference type="EMBL" id="KZ678136">
    <property type="protein sequence ID" value="PSN65993.1"/>
    <property type="molecule type" value="Genomic_DNA"/>
</dbReference>
<evidence type="ECO:0000313" key="3">
    <source>
        <dbReference type="Proteomes" id="UP000240883"/>
    </source>
</evidence>
<organism evidence="2 3">
    <name type="scientific">Corynespora cassiicola Philippines</name>
    <dbReference type="NCBI Taxonomy" id="1448308"/>
    <lineage>
        <taxon>Eukaryota</taxon>
        <taxon>Fungi</taxon>
        <taxon>Dikarya</taxon>
        <taxon>Ascomycota</taxon>
        <taxon>Pezizomycotina</taxon>
        <taxon>Dothideomycetes</taxon>
        <taxon>Pleosporomycetidae</taxon>
        <taxon>Pleosporales</taxon>
        <taxon>Corynesporascaceae</taxon>
        <taxon>Corynespora</taxon>
    </lineage>
</organism>
<evidence type="ECO:0000256" key="1">
    <source>
        <dbReference type="SAM" id="SignalP"/>
    </source>
</evidence>
<sequence length="177" mass="18365">MLGMKGLVAAVAALSFGAAKADFMVYTEPPIPTNAIPSFARQADASSWTSSVYFNAFLSWGFHTRELGDAYETSSSSAASEIAAFVASASNYSIPAGVTETTTTMTFFSAPDWYSALPTGAREFKESQVADQFSIIRQVIDARATTASSTGGVVPTAMPALGPQFAGMAAAVAAAFL</sequence>
<keyword evidence="3" id="KW-1185">Reference proteome</keyword>
<accession>A0A2T2NKN2</accession>
<reference evidence="2 3" key="1">
    <citation type="journal article" date="2018" name="Front. Microbiol.">
        <title>Genome-Wide Analysis of Corynespora cassiicola Leaf Fall Disease Putative Effectors.</title>
        <authorList>
            <person name="Lopez D."/>
            <person name="Ribeiro S."/>
            <person name="Label P."/>
            <person name="Fumanal B."/>
            <person name="Venisse J.S."/>
            <person name="Kohler A."/>
            <person name="de Oliveira R.R."/>
            <person name="Labutti K."/>
            <person name="Lipzen A."/>
            <person name="Lail K."/>
            <person name="Bauer D."/>
            <person name="Ohm R.A."/>
            <person name="Barry K.W."/>
            <person name="Spatafora J."/>
            <person name="Grigoriev I.V."/>
            <person name="Martin F.M."/>
            <person name="Pujade-Renaud V."/>
        </authorList>
    </citation>
    <scope>NUCLEOTIDE SEQUENCE [LARGE SCALE GENOMIC DNA]</scope>
    <source>
        <strain evidence="2 3">Philippines</strain>
    </source>
</reference>